<evidence type="ECO:0000259" key="5">
    <source>
        <dbReference type="Pfam" id="PF18765"/>
    </source>
</evidence>
<keyword evidence="3" id="KW-0378">Hydrolase</keyword>
<dbReference type="PANTHER" id="PTHR43852:SF3">
    <property type="entry name" value="NUCLEOTIDYLTRANSFERASE"/>
    <property type="match status" value="1"/>
</dbReference>
<dbReference type="CDD" id="cd05403">
    <property type="entry name" value="NT_KNTase_like"/>
    <property type="match status" value="1"/>
</dbReference>
<name>A0A2R7Y182_9ARCH</name>
<dbReference type="GO" id="GO:0110001">
    <property type="term" value="C:toxin-antitoxin complex"/>
    <property type="evidence" value="ECO:0007669"/>
    <property type="project" value="InterPro"/>
</dbReference>
<dbReference type="Proteomes" id="UP000244066">
    <property type="component" value="Unassembled WGS sequence"/>
</dbReference>
<dbReference type="NCBIfam" id="NF047751">
    <property type="entry name" value="HepT_toxin"/>
    <property type="match status" value="1"/>
</dbReference>
<keyword evidence="2" id="KW-0540">Nuclease</keyword>
<sequence length="280" mass="32643">MILKDRLIHARRYVEVLRDLRGKVKGAESLSEDGILRGAIERYLHLSIESLIDVGFRICSLLGLEKPERYRDVARILRDAGALDEKSSEKFELWIGLRNILVHGYTVIDHLKLFDALNEIEELEAITDQLSRYVDERSIDPDLRGGIDREIIKRIEKVLSSKNFIIFAYIFGSRTMGKQSLRSDFDIAIYTTRDLKWREFVGIFHELEDALKARVDLVHLNTAPLLLAYEVVSKGLPIFDRTPRERIEYEVNTLKAFLDLKPKLKNYYDMRLRSTRTDED</sequence>
<dbReference type="EMBL" id="NDWU01000026">
    <property type="protein sequence ID" value="PUA31107.1"/>
    <property type="molecule type" value="Genomic_DNA"/>
</dbReference>
<keyword evidence="1" id="KW-1277">Toxin-antitoxin system</keyword>
<dbReference type="PANTHER" id="PTHR43852">
    <property type="entry name" value="NUCLEOTIDYLTRANSFERASE"/>
    <property type="match status" value="1"/>
</dbReference>
<dbReference type="InterPro" id="IPR052930">
    <property type="entry name" value="TA_antitoxin_MntA"/>
</dbReference>
<dbReference type="SUPFAM" id="SSF81301">
    <property type="entry name" value="Nucleotidyltransferase"/>
    <property type="match status" value="1"/>
</dbReference>
<dbReference type="Gene3D" id="1.20.120.580">
    <property type="entry name" value="bsu32300-like"/>
    <property type="match status" value="1"/>
</dbReference>
<feature type="domain" description="Polymerase beta nucleotidyltransferase" evidence="5">
    <location>
        <begin position="154"/>
        <end position="242"/>
    </location>
</feature>
<dbReference type="AlphaFoldDB" id="A0A2R7Y182"/>
<proteinExistence type="inferred from homology"/>
<gene>
    <name evidence="6" type="ORF">B9J98_07670</name>
</gene>
<dbReference type="GO" id="GO:0016787">
    <property type="term" value="F:hydrolase activity"/>
    <property type="evidence" value="ECO:0007669"/>
    <property type="project" value="UniProtKB-KW"/>
</dbReference>
<reference evidence="6 7" key="1">
    <citation type="submission" date="2017-04" db="EMBL/GenBank/DDBJ databases">
        <title>Draft Aigarchaeota genome from a New Zealand hot spring.</title>
        <authorList>
            <person name="Reysenbach A.-L."/>
            <person name="Donaho J.A."/>
            <person name="Gerhart J."/>
            <person name="Kelley J.F."/>
            <person name="Kouba K."/>
            <person name="Podar M."/>
            <person name="Stott M."/>
        </authorList>
    </citation>
    <scope>NUCLEOTIDE SEQUENCE [LARGE SCALE GENOMIC DNA]</scope>
    <source>
        <strain evidence="6">NZ13_MG1</strain>
    </source>
</reference>
<dbReference type="Pfam" id="PF01934">
    <property type="entry name" value="HepT-like"/>
    <property type="match status" value="1"/>
</dbReference>
<dbReference type="Pfam" id="PF18765">
    <property type="entry name" value="Polbeta"/>
    <property type="match status" value="1"/>
</dbReference>
<organism evidence="6 7">
    <name type="scientific">Candidatus Terraquivivens tikiterensis</name>
    <dbReference type="NCBI Taxonomy" id="1980982"/>
    <lineage>
        <taxon>Archaea</taxon>
        <taxon>Nitrososphaerota</taxon>
        <taxon>Candidatus Wolframiiraptoraceae</taxon>
        <taxon>Candidatus Terraquivivens</taxon>
    </lineage>
</organism>
<comment type="caution">
    <text evidence="6">The sequence shown here is derived from an EMBL/GenBank/DDBJ whole genome shotgun (WGS) entry which is preliminary data.</text>
</comment>
<evidence type="ECO:0000256" key="2">
    <source>
        <dbReference type="ARBA" id="ARBA00022722"/>
    </source>
</evidence>
<evidence type="ECO:0000256" key="3">
    <source>
        <dbReference type="ARBA" id="ARBA00022801"/>
    </source>
</evidence>
<evidence type="ECO:0000313" key="6">
    <source>
        <dbReference type="EMBL" id="PUA31107.1"/>
    </source>
</evidence>
<dbReference type="NCBIfam" id="NF047752">
    <property type="entry name" value="MntA_antitoxin"/>
    <property type="match status" value="1"/>
</dbReference>
<comment type="similarity">
    <text evidence="4">Belongs to the HepT RNase toxin family.</text>
</comment>
<protein>
    <recommendedName>
        <fullName evidence="5">Polymerase beta nucleotidyltransferase domain-containing protein</fullName>
    </recommendedName>
</protein>
<dbReference type="InterPro" id="IPR008201">
    <property type="entry name" value="HepT-like"/>
</dbReference>
<dbReference type="InterPro" id="IPR043519">
    <property type="entry name" value="NT_sf"/>
</dbReference>
<dbReference type="Gene3D" id="3.30.460.10">
    <property type="entry name" value="Beta Polymerase, domain 2"/>
    <property type="match status" value="1"/>
</dbReference>
<dbReference type="GO" id="GO:0004540">
    <property type="term" value="F:RNA nuclease activity"/>
    <property type="evidence" value="ECO:0007669"/>
    <property type="project" value="InterPro"/>
</dbReference>
<accession>A0A2R7Y182</accession>
<evidence type="ECO:0000313" key="7">
    <source>
        <dbReference type="Proteomes" id="UP000244066"/>
    </source>
</evidence>
<dbReference type="InterPro" id="IPR041633">
    <property type="entry name" value="Polbeta"/>
</dbReference>
<dbReference type="InterPro" id="IPR037038">
    <property type="entry name" value="HepT-like_sf"/>
</dbReference>
<evidence type="ECO:0000256" key="4">
    <source>
        <dbReference type="ARBA" id="ARBA00024207"/>
    </source>
</evidence>
<evidence type="ECO:0000256" key="1">
    <source>
        <dbReference type="ARBA" id="ARBA00022649"/>
    </source>
</evidence>